<dbReference type="InterPro" id="IPR000743">
    <property type="entry name" value="Glyco_hydro_28"/>
</dbReference>
<sequence length="355" mass="38084">MQAFLNAWSKACQTNGGLLAVPKGTYFVKGVNFEGPCNGQTFFRHKGTLIASSGTSFEGDYWISFSNVDGLILFGNGIFDGNGPSAWPHNKCGKSSNCNPLPTSIKFNHMRNSVVRDIHSVNSKMFHLLMDQCENIAVRDVYISAPKDSPNTDGIHIGNSNKVKISNCYIATGDDCISMGAGTTNINISSILCGPGHGISIGSLGKYKGEKDVRGISVRNCTFTNTTNGLRIKTWARLSVPTTVSNVTFADVRVNNVKNPIIIDQFYCPHSLCSHQGESAVQIKGVKFIDIKGSSSSKVAVDVQCSKSKPCQNIQFSGLDLTLAGTRQPAAASCSNANDKFLGNNQVPSQCSYSS</sequence>
<dbReference type="Gene3D" id="2.160.20.10">
    <property type="entry name" value="Single-stranded right-handed beta-helix, Pectin lyase-like"/>
    <property type="match status" value="1"/>
</dbReference>
<evidence type="ECO:0008006" key="13">
    <source>
        <dbReference type="Google" id="ProtNLM"/>
    </source>
</evidence>
<evidence type="ECO:0000256" key="1">
    <source>
        <dbReference type="ARBA" id="ARBA00004191"/>
    </source>
</evidence>
<keyword evidence="7" id="KW-0961">Cell wall biogenesis/degradation</keyword>
<gene>
    <name evidence="10" type="ORF">BUALT_Bualt07G0067800</name>
    <name evidence="11" type="ORF">BUALT_Bualt07G0067900</name>
</gene>
<dbReference type="PANTHER" id="PTHR31375">
    <property type="match status" value="1"/>
</dbReference>
<dbReference type="GO" id="GO:0005975">
    <property type="term" value="P:carbohydrate metabolic process"/>
    <property type="evidence" value="ECO:0007669"/>
    <property type="project" value="InterPro"/>
</dbReference>
<evidence type="ECO:0000256" key="5">
    <source>
        <dbReference type="ARBA" id="ARBA00022801"/>
    </source>
</evidence>
<organism evidence="10 12">
    <name type="scientific">Buddleja alternifolia</name>
    <dbReference type="NCBI Taxonomy" id="168488"/>
    <lineage>
        <taxon>Eukaryota</taxon>
        <taxon>Viridiplantae</taxon>
        <taxon>Streptophyta</taxon>
        <taxon>Embryophyta</taxon>
        <taxon>Tracheophyta</taxon>
        <taxon>Spermatophyta</taxon>
        <taxon>Magnoliopsida</taxon>
        <taxon>eudicotyledons</taxon>
        <taxon>Gunneridae</taxon>
        <taxon>Pentapetalae</taxon>
        <taxon>asterids</taxon>
        <taxon>lamiids</taxon>
        <taxon>Lamiales</taxon>
        <taxon>Scrophulariaceae</taxon>
        <taxon>Buddlejeae</taxon>
        <taxon>Buddleja</taxon>
    </lineage>
</organism>
<keyword evidence="5 9" id="KW-0378">Hydrolase</keyword>
<evidence type="ECO:0000313" key="10">
    <source>
        <dbReference type="EMBL" id="KAG8379239.1"/>
    </source>
</evidence>
<dbReference type="SUPFAM" id="SSF51126">
    <property type="entry name" value="Pectin lyase-like"/>
    <property type="match status" value="1"/>
</dbReference>
<evidence type="ECO:0000313" key="11">
    <source>
        <dbReference type="EMBL" id="KAG8379240.1"/>
    </source>
</evidence>
<evidence type="ECO:0000256" key="2">
    <source>
        <dbReference type="ARBA" id="ARBA00008834"/>
    </source>
</evidence>
<dbReference type="InterPro" id="IPR011050">
    <property type="entry name" value="Pectin_lyase_fold/virulence"/>
</dbReference>
<dbReference type="AlphaFoldDB" id="A0AAV6XA46"/>
<dbReference type="EMBL" id="WHWC01000007">
    <property type="protein sequence ID" value="KAG8379240.1"/>
    <property type="molecule type" value="Genomic_DNA"/>
</dbReference>
<keyword evidence="4" id="KW-0964">Secreted</keyword>
<comment type="subcellular location">
    <subcellularLocation>
        <location evidence="1">Secreted</location>
        <location evidence="1">Cell wall</location>
    </subcellularLocation>
</comment>
<proteinExistence type="inferred from homology"/>
<dbReference type="PROSITE" id="PS00502">
    <property type="entry name" value="POLYGALACTURONASE"/>
    <property type="match status" value="1"/>
</dbReference>
<comment type="similarity">
    <text evidence="2 9">Belongs to the glycosyl hydrolase 28 family.</text>
</comment>
<evidence type="ECO:0000256" key="3">
    <source>
        <dbReference type="ARBA" id="ARBA00022512"/>
    </source>
</evidence>
<keyword evidence="6 9" id="KW-0326">Glycosidase</keyword>
<evidence type="ECO:0000313" key="12">
    <source>
        <dbReference type="Proteomes" id="UP000826271"/>
    </source>
</evidence>
<accession>A0AAV6XA46</accession>
<feature type="active site" evidence="8">
    <location>
        <position position="197"/>
    </location>
</feature>
<dbReference type="InterPro" id="IPR012334">
    <property type="entry name" value="Pectin_lyas_fold"/>
</dbReference>
<evidence type="ECO:0000256" key="8">
    <source>
        <dbReference type="PROSITE-ProRule" id="PRU10052"/>
    </source>
</evidence>
<protein>
    <recommendedName>
        <fullName evidence="13">Exopolygalacturonase</fullName>
    </recommendedName>
</protein>
<evidence type="ECO:0000256" key="9">
    <source>
        <dbReference type="RuleBase" id="RU361169"/>
    </source>
</evidence>
<dbReference type="Pfam" id="PF00295">
    <property type="entry name" value="Glyco_hydro_28"/>
    <property type="match status" value="1"/>
</dbReference>
<dbReference type="Proteomes" id="UP000826271">
    <property type="component" value="Unassembled WGS sequence"/>
</dbReference>
<keyword evidence="12" id="KW-1185">Reference proteome</keyword>
<dbReference type="SMART" id="SM00710">
    <property type="entry name" value="PbH1"/>
    <property type="match status" value="5"/>
</dbReference>
<name>A0AAV6XA46_9LAMI</name>
<reference evidence="10" key="1">
    <citation type="submission" date="2019-10" db="EMBL/GenBank/DDBJ databases">
        <authorList>
            <person name="Zhang R."/>
            <person name="Pan Y."/>
            <person name="Wang J."/>
            <person name="Ma R."/>
            <person name="Yu S."/>
        </authorList>
    </citation>
    <scope>NUCLEOTIDE SEQUENCE</scope>
    <source>
        <strain evidence="10">LA-IB0</strain>
        <tissue evidence="10">Leaf</tissue>
    </source>
</reference>
<dbReference type="FunFam" id="2.160.20.10:FF:000004">
    <property type="entry name" value="Pectin lyase-like superfamily protein"/>
    <property type="match status" value="1"/>
</dbReference>
<dbReference type="InterPro" id="IPR006626">
    <property type="entry name" value="PbH1"/>
</dbReference>
<dbReference type="GO" id="GO:0004650">
    <property type="term" value="F:polygalacturonase activity"/>
    <property type="evidence" value="ECO:0007669"/>
    <property type="project" value="InterPro"/>
</dbReference>
<evidence type="ECO:0000256" key="6">
    <source>
        <dbReference type="ARBA" id="ARBA00023295"/>
    </source>
</evidence>
<dbReference type="GO" id="GO:0071555">
    <property type="term" value="P:cell wall organization"/>
    <property type="evidence" value="ECO:0007669"/>
    <property type="project" value="UniProtKB-KW"/>
</dbReference>
<evidence type="ECO:0000256" key="4">
    <source>
        <dbReference type="ARBA" id="ARBA00022525"/>
    </source>
</evidence>
<dbReference type="EMBL" id="WHWC01000007">
    <property type="protein sequence ID" value="KAG8379239.1"/>
    <property type="molecule type" value="Genomic_DNA"/>
</dbReference>
<comment type="caution">
    <text evidence="10">The sequence shown here is derived from an EMBL/GenBank/DDBJ whole genome shotgun (WGS) entry which is preliminary data.</text>
</comment>
<evidence type="ECO:0000256" key="7">
    <source>
        <dbReference type="ARBA" id="ARBA00023316"/>
    </source>
</evidence>
<keyword evidence="3" id="KW-0134">Cell wall</keyword>